<dbReference type="InterPro" id="IPR006597">
    <property type="entry name" value="Sel1-like"/>
</dbReference>
<reference evidence="1" key="1">
    <citation type="submission" date="2018-05" db="EMBL/GenBank/DDBJ databases">
        <authorList>
            <person name="Lanie J.A."/>
            <person name="Ng W.-L."/>
            <person name="Kazmierczak K.M."/>
            <person name="Andrzejewski T.M."/>
            <person name="Davidsen T.M."/>
            <person name="Wayne K.J."/>
            <person name="Tettelin H."/>
            <person name="Glass J.I."/>
            <person name="Rusch D."/>
            <person name="Podicherti R."/>
            <person name="Tsui H.-C.T."/>
            <person name="Winkler M.E."/>
        </authorList>
    </citation>
    <scope>NUCLEOTIDE SEQUENCE</scope>
</reference>
<dbReference type="SUPFAM" id="SSF81901">
    <property type="entry name" value="HCP-like"/>
    <property type="match status" value="1"/>
</dbReference>
<sequence>MAGEDFSEEINKLMSEVVEDGSDEFLYLTGVDYAMSGDWHKARPLLEKASSRSYPDAIAALASMYMNGYGGLEQDFNEAKRLLAEAVDLGSEHAKTML</sequence>
<accession>A0A382ZJ86</accession>
<organism evidence="1">
    <name type="scientific">marine metagenome</name>
    <dbReference type="NCBI Taxonomy" id="408172"/>
    <lineage>
        <taxon>unclassified sequences</taxon>
        <taxon>metagenomes</taxon>
        <taxon>ecological metagenomes</taxon>
    </lineage>
</organism>
<dbReference type="Gene3D" id="1.25.40.10">
    <property type="entry name" value="Tetratricopeptide repeat domain"/>
    <property type="match status" value="1"/>
</dbReference>
<gene>
    <name evidence="1" type="ORF">METZ01_LOCUS447612</name>
</gene>
<proteinExistence type="predicted"/>
<protein>
    <submittedName>
        <fullName evidence="1">Uncharacterized protein</fullName>
    </submittedName>
</protein>
<name>A0A382ZJ86_9ZZZZ</name>
<dbReference type="AlphaFoldDB" id="A0A382ZJ86"/>
<evidence type="ECO:0000313" key="1">
    <source>
        <dbReference type="EMBL" id="SVD94758.1"/>
    </source>
</evidence>
<dbReference type="EMBL" id="UINC01183826">
    <property type="protein sequence ID" value="SVD94758.1"/>
    <property type="molecule type" value="Genomic_DNA"/>
</dbReference>
<feature type="non-terminal residue" evidence="1">
    <location>
        <position position="98"/>
    </location>
</feature>
<dbReference type="InterPro" id="IPR011990">
    <property type="entry name" value="TPR-like_helical_dom_sf"/>
</dbReference>
<dbReference type="SMART" id="SM00671">
    <property type="entry name" value="SEL1"/>
    <property type="match status" value="1"/>
</dbReference>